<name>A0A919R357_9ACTN</name>
<evidence type="ECO:0000313" key="1">
    <source>
        <dbReference type="EMBL" id="GII76177.1"/>
    </source>
</evidence>
<sequence>MAGESTKIDVQRLYNDESGESHFIDETMEVTAMNFAPPAPPIYVSDGVPAKQVVYLFLPAGYTGDFHPAPRRQIMTLISGSLESTVSDGETRRFSPGNTMLVEDTSGPGHSTRALADCVMVVSQLD</sequence>
<comment type="caution">
    <text evidence="1">The sequence shown here is derived from an EMBL/GenBank/DDBJ whole genome shotgun (WGS) entry which is preliminary data.</text>
</comment>
<accession>A0A919R357</accession>
<dbReference type="InterPro" id="IPR011051">
    <property type="entry name" value="RmlC_Cupin_sf"/>
</dbReference>
<dbReference type="EMBL" id="BOOU01000014">
    <property type="protein sequence ID" value="GII76177.1"/>
    <property type="molecule type" value="Genomic_DNA"/>
</dbReference>
<organism evidence="1 2">
    <name type="scientific">Sphaerisporangium rufum</name>
    <dbReference type="NCBI Taxonomy" id="1381558"/>
    <lineage>
        <taxon>Bacteria</taxon>
        <taxon>Bacillati</taxon>
        <taxon>Actinomycetota</taxon>
        <taxon>Actinomycetes</taxon>
        <taxon>Streptosporangiales</taxon>
        <taxon>Streptosporangiaceae</taxon>
        <taxon>Sphaerisporangium</taxon>
    </lineage>
</organism>
<evidence type="ECO:0008006" key="3">
    <source>
        <dbReference type="Google" id="ProtNLM"/>
    </source>
</evidence>
<keyword evidence="2" id="KW-1185">Reference proteome</keyword>
<dbReference type="Proteomes" id="UP000655287">
    <property type="component" value="Unassembled WGS sequence"/>
</dbReference>
<dbReference type="AlphaFoldDB" id="A0A919R357"/>
<dbReference type="SUPFAM" id="SSF51182">
    <property type="entry name" value="RmlC-like cupins"/>
    <property type="match status" value="1"/>
</dbReference>
<dbReference type="InterPro" id="IPR014710">
    <property type="entry name" value="RmlC-like_jellyroll"/>
</dbReference>
<dbReference type="Gene3D" id="2.60.120.10">
    <property type="entry name" value="Jelly Rolls"/>
    <property type="match status" value="1"/>
</dbReference>
<evidence type="ECO:0000313" key="2">
    <source>
        <dbReference type="Proteomes" id="UP000655287"/>
    </source>
</evidence>
<reference evidence="1" key="1">
    <citation type="submission" date="2021-01" db="EMBL/GenBank/DDBJ databases">
        <title>Whole genome shotgun sequence of Sphaerisporangium rufum NBRC 109079.</title>
        <authorList>
            <person name="Komaki H."/>
            <person name="Tamura T."/>
        </authorList>
    </citation>
    <scope>NUCLEOTIDE SEQUENCE</scope>
    <source>
        <strain evidence="1">NBRC 109079</strain>
    </source>
</reference>
<protein>
    <recommendedName>
        <fullName evidence="3">Cupin domain-containing protein</fullName>
    </recommendedName>
</protein>
<dbReference type="RefSeq" id="WP_203982815.1">
    <property type="nucleotide sequence ID" value="NZ_BOOU01000014.1"/>
</dbReference>
<proteinExistence type="predicted"/>
<gene>
    <name evidence="1" type="ORF">Sru01_11590</name>
</gene>